<evidence type="ECO:0000256" key="1">
    <source>
        <dbReference type="SAM" id="MobiDB-lite"/>
    </source>
</evidence>
<accession>A0AAP6BJU1</accession>
<sequence length="322" mass="35876">MSNTYSEPVIKVVTFNLEHDGGPDEDGRFPKRWHDAHHFLSELEPDLLFRQEMTYSRDKKTGNRRLHAAETYLGMRGFIGAEGVGNNPTALFSRPGTFNILRQFDHPGIWRTPPAQAVVCLRELPERPIVVVSWHGAFNSVKGREREADEITNLADKMKQGFGFIGGGDCNEYPVPHGEKVPPIDWSSPDITDRVHMVHRSKPNPDGTRTSCTYLDGTLLACGLHDPARYAAHHLGKPHALNPTAGHAPQSRGQGGPRRIDRHYTDPWTATAAVDVIIHDTSDFSDHNAVEVVYSRAKFIEAQKRAVTPLPPYDFKPLGKAA</sequence>
<reference evidence="2 4" key="1">
    <citation type="journal article" date="2023" name="Microb. Genom.">
        <title>Mesoterricola silvestris gen. nov., sp. nov., Mesoterricola sediminis sp. nov., Geothrix oryzae sp. nov., Geothrix edaphica sp. nov., Geothrix rubra sp. nov., and Geothrix limicola sp. nov., six novel members of Acidobacteriota isolated from soils.</title>
        <authorList>
            <person name="Weisberg A.J."/>
            <person name="Pearce E."/>
            <person name="Kramer C.G."/>
            <person name="Chang J.H."/>
            <person name="Clarke C.R."/>
        </authorList>
    </citation>
    <scope>NUCLEOTIDE SEQUENCE</scope>
    <source>
        <strain evidence="3 4">NB05-1H</strain>
        <strain evidence="2">NRRL_B-16521</strain>
    </source>
</reference>
<comment type="caution">
    <text evidence="2">The sequence shown here is derived from an EMBL/GenBank/DDBJ whole genome shotgun (WGS) entry which is preliminary data.</text>
</comment>
<evidence type="ECO:0000313" key="5">
    <source>
        <dbReference type="Proteomes" id="UP001282288"/>
    </source>
</evidence>
<dbReference type="EMBL" id="JARAWP010000015">
    <property type="protein sequence ID" value="MDX3021302.1"/>
    <property type="molecule type" value="Genomic_DNA"/>
</dbReference>
<keyword evidence="2" id="KW-0540">Nuclease</keyword>
<organism evidence="2 5">
    <name type="scientific">Streptomyces acidiscabies</name>
    <dbReference type="NCBI Taxonomy" id="42234"/>
    <lineage>
        <taxon>Bacteria</taxon>
        <taxon>Bacillati</taxon>
        <taxon>Actinomycetota</taxon>
        <taxon>Actinomycetes</taxon>
        <taxon>Kitasatosporales</taxon>
        <taxon>Streptomycetaceae</taxon>
        <taxon>Streptomyces</taxon>
    </lineage>
</organism>
<dbReference type="Proteomes" id="UP001272987">
    <property type="component" value="Unassembled WGS sequence"/>
</dbReference>
<dbReference type="GO" id="GO:0004519">
    <property type="term" value="F:endonuclease activity"/>
    <property type="evidence" value="ECO:0007669"/>
    <property type="project" value="UniProtKB-KW"/>
</dbReference>
<dbReference type="GeneID" id="69810897"/>
<dbReference type="InterPro" id="IPR036691">
    <property type="entry name" value="Endo/exonu/phosph_ase_sf"/>
</dbReference>
<keyword evidence="2" id="KW-0378">Hydrolase</keyword>
<evidence type="ECO:0000313" key="3">
    <source>
        <dbReference type="EMBL" id="MDX3021302.1"/>
    </source>
</evidence>
<dbReference type="Gene3D" id="3.60.10.10">
    <property type="entry name" value="Endonuclease/exonuclease/phosphatase"/>
    <property type="match status" value="1"/>
</dbReference>
<dbReference type="Proteomes" id="UP001282288">
    <property type="component" value="Unassembled WGS sequence"/>
</dbReference>
<gene>
    <name evidence="2" type="ORF">PV399_41145</name>
    <name evidence="3" type="ORF">PV666_25915</name>
</gene>
<keyword evidence="2" id="KW-0255">Endonuclease</keyword>
<feature type="region of interest" description="Disordered" evidence="1">
    <location>
        <begin position="237"/>
        <end position="263"/>
    </location>
</feature>
<dbReference type="EMBL" id="JARAWC010000051">
    <property type="protein sequence ID" value="MDX2966069.1"/>
    <property type="molecule type" value="Genomic_DNA"/>
</dbReference>
<proteinExistence type="predicted"/>
<name>A0AAP6BJU1_9ACTN</name>
<protein>
    <submittedName>
        <fullName evidence="2">Endonuclease/exonuclease/phosphatase family protein</fullName>
    </submittedName>
</protein>
<dbReference type="AlphaFoldDB" id="A0AAP6BJU1"/>
<dbReference type="RefSeq" id="WP_010349978.1">
    <property type="nucleotide sequence ID" value="NZ_BCMK01000038.1"/>
</dbReference>
<evidence type="ECO:0000313" key="4">
    <source>
        <dbReference type="Proteomes" id="UP001272987"/>
    </source>
</evidence>
<dbReference type="SUPFAM" id="SSF56219">
    <property type="entry name" value="DNase I-like"/>
    <property type="match status" value="1"/>
</dbReference>
<evidence type="ECO:0000313" key="2">
    <source>
        <dbReference type="EMBL" id="MDX2966069.1"/>
    </source>
</evidence>
<keyword evidence="4" id="KW-1185">Reference proteome</keyword>